<sequence length="145" mass="16204">MGKCDPRGQSSFPLPCCASAAFSFSSCVAAAVPISTSTISDFTCYTPFHQTYYLGCKEQQGTGGSCMHLLSDSPTVSNWFELRGLAWTGRSLFRFFQLRSRVSKYLVAPRSHMKRRLVSNSGSGKTSRRNRNFTNHRIRATSDQR</sequence>
<reference evidence="2" key="1">
    <citation type="submission" date="2014-11" db="EMBL/GenBank/DDBJ databases">
        <authorList>
            <person name="Otto D Thomas"/>
            <person name="Naeem Raeece"/>
        </authorList>
    </citation>
    <scope>NUCLEOTIDE SEQUENCE</scope>
</reference>
<feature type="compositionally biased region" description="Basic residues" evidence="1">
    <location>
        <begin position="126"/>
        <end position="139"/>
    </location>
</feature>
<dbReference type="EMBL" id="CDMZ01000429">
    <property type="protein sequence ID" value="CEM14115.1"/>
    <property type="molecule type" value="Genomic_DNA"/>
</dbReference>
<accession>A0A0G4FKJ8</accession>
<gene>
    <name evidence="2" type="ORF">Cvel_3442</name>
</gene>
<name>A0A0G4FKJ8_9ALVE</name>
<feature type="region of interest" description="Disordered" evidence="1">
    <location>
        <begin position="116"/>
        <end position="145"/>
    </location>
</feature>
<evidence type="ECO:0000313" key="2">
    <source>
        <dbReference type="EMBL" id="CEM14115.1"/>
    </source>
</evidence>
<protein>
    <submittedName>
        <fullName evidence="2">Uncharacterized protein</fullName>
    </submittedName>
</protein>
<organism evidence="2">
    <name type="scientific">Chromera velia CCMP2878</name>
    <dbReference type="NCBI Taxonomy" id="1169474"/>
    <lineage>
        <taxon>Eukaryota</taxon>
        <taxon>Sar</taxon>
        <taxon>Alveolata</taxon>
        <taxon>Colpodellida</taxon>
        <taxon>Chromeraceae</taxon>
        <taxon>Chromera</taxon>
    </lineage>
</organism>
<evidence type="ECO:0000256" key="1">
    <source>
        <dbReference type="SAM" id="MobiDB-lite"/>
    </source>
</evidence>
<dbReference type="AlphaFoldDB" id="A0A0G4FKJ8"/>
<dbReference type="PROSITE" id="PS51257">
    <property type="entry name" value="PROKAR_LIPOPROTEIN"/>
    <property type="match status" value="1"/>
</dbReference>
<proteinExistence type="predicted"/>
<dbReference type="VEuPathDB" id="CryptoDB:Cvel_3442"/>